<dbReference type="AlphaFoldDB" id="A0A8J4F2W2"/>
<dbReference type="PANTHER" id="PTHR24216:SF65">
    <property type="entry name" value="PAXILLIN-LIKE PROTEIN 1"/>
    <property type="match status" value="1"/>
</dbReference>
<dbReference type="EMBL" id="BNCO01000017">
    <property type="protein sequence ID" value="GIL54256.1"/>
    <property type="molecule type" value="Genomic_DNA"/>
</dbReference>
<dbReference type="PANTHER" id="PTHR24216">
    <property type="entry name" value="PAXILLIN-RELATED"/>
    <property type="match status" value="1"/>
</dbReference>
<feature type="region of interest" description="Disordered" evidence="1">
    <location>
        <begin position="236"/>
        <end position="438"/>
    </location>
</feature>
<keyword evidence="2" id="KW-1133">Transmembrane helix</keyword>
<feature type="compositionally biased region" description="Pro residues" evidence="1">
    <location>
        <begin position="241"/>
        <end position="329"/>
    </location>
</feature>
<dbReference type="InterPro" id="IPR016186">
    <property type="entry name" value="C-type_lectin-like/link_sf"/>
</dbReference>
<dbReference type="Gene3D" id="3.10.100.10">
    <property type="entry name" value="Mannose-Binding Protein A, subunit A"/>
    <property type="match status" value="2"/>
</dbReference>
<dbReference type="InterPro" id="IPR016187">
    <property type="entry name" value="CTDL_fold"/>
</dbReference>
<accession>A0A8J4F2W2</accession>
<evidence type="ECO:0000313" key="5">
    <source>
        <dbReference type="Proteomes" id="UP000747399"/>
    </source>
</evidence>
<dbReference type="PROSITE" id="PS50041">
    <property type="entry name" value="C_TYPE_LECTIN_2"/>
    <property type="match status" value="1"/>
</dbReference>
<sequence>MIRTSVILQEAKVLMGNRGALCAPGEGGQAARRYRPHIGVPSQGRIWVFMCLFAAIAIPGSLAGPLAGTNFPFEPCIKTPGTSRLSVAFKNTSWDSRKRSTRVCLEFSVGPEEDCDAGDLRCCQTGFNKFKFYPDPSCRRAITDIAYQTNLGRVIGVDSVYFENFGDTFIGKITTLTFSLANANGGVLCWSLVDPCPTLLQFTHPATRGKNLFEVALYDKKVDNYECCPLGAIQTYGTDAPPSPPPLPPNPPRGPSRPPPIPRPRPPPPRSPPPPRRPPPSPRPSPPPRMPPPPRPSPPKRPPPPSPRPQPPSPRSPPAGTRQPPPIHPQLPSRMPSSSPPPPSLPSSIQLSPSLPTPIPPPPIPPPPSPPPPSPPPPRPPPPSPAPPRPPPPSPPPPRPPPPSPAPPRPPPPSPAPRPLSPAPQTSPLPPNTQDTLQNDTRQGLIEPVVSYTQDSRTYGIFISPGVSFSDAAARCGRGGGFLATLISVTEWSDLRSALGASRLYMGSGDSLRVWIGVDPKPGTNAWLDGGAIRFWPVLSPPKQDGMCYTASCNLTAAEAPACSWDPLPCSSVAVQGFVCKTYISVVSYINAAPTQGKTYIYSLYGMYNMAASNYCRRLGGYMVSYNSQDEFNTVLLPLVTGEIEVPRTVINSIGRVVVWLGFADQAATRWQDGSRVTFSRLNATGPPWCYVLNCPYGIEKGGSPDACLWNLLQTCLRLSMFICELPGVHERGSGPISLFN</sequence>
<proteinExistence type="predicted"/>
<dbReference type="Pfam" id="PF12499">
    <property type="entry name" value="DUF3707"/>
    <property type="match status" value="1"/>
</dbReference>
<keyword evidence="2" id="KW-0472">Membrane</keyword>
<keyword evidence="2" id="KW-0812">Transmembrane</keyword>
<reference evidence="4" key="1">
    <citation type="journal article" date="2021" name="Proc. Natl. Acad. Sci. U.S.A.">
        <title>Three genomes in the algal genus Volvox reveal the fate of a haploid sex-determining region after a transition to homothallism.</title>
        <authorList>
            <person name="Yamamoto K."/>
            <person name="Hamaji T."/>
            <person name="Kawai-Toyooka H."/>
            <person name="Matsuzaki R."/>
            <person name="Takahashi F."/>
            <person name="Nishimura Y."/>
            <person name="Kawachi M."/>
            <person name="Noguchi H."/>
            <person name="Minakuchi Y."/>
            <person name="Umen J.G."/>
            <person name="Toyoda A."/>
            <person name="Nozaki H."/>
        </authorList>
    </citation>
    <scope>NUCLEOTIDE SEQUENCE</scope>
    <source>
        <strain evidence="4">NIES-3780</strain>
    </source>
</reference>
<protein>
    <recommendedName>
        <fullName evidence="3">C-type lectin domain-containing protein</fullName>
    </recommendedName>
</protein>
<gene>
    <name evidence="4" type="ORF">Vafri_9838</name>
</gene>
<name>A0A8J4F2W2_9CHLO</name>
<dbReference type="SMART" id="SM00034">
    <property type="entry name" value="CLECT"/>
    <property type="match status" value="2"/>
</dbReference>
<dbReference type="CDD" id="cd00037">
    <property type="entry name" value="CLECT"/>
    <property type="match status" value="2"/>
</dbReference>
<dbReference type="SUPFAM" id="SSF56436">
    <property type="entry name" value="C-type lectin-like"/>
    <property type="match status" value="2"/>
</dbReference>
<evidence type="ECO:0000259" key="3">
    <source>
        <dbReference type="PROSITE" id="PS50041"/>
    </source>
</evidence>
<evidence type="ECO:0000256" key="1">
    <source>
        <dbReference type="SAM" id="MobiDB-lite"/>
    </source>
</evidence>
<feature type="transmembrane region" description="Helical" evidence="2">
    <location>
        <begin position="46"/>
        <end position="68"/>
    </location>
</feature>
<comment type="caution">
    <text evidence="4">The sequence shown here is derived from an EMBL/GenBank/DDBJ whole genome shotgun (WGS) entry which is preliminary data.</text>
</comment>
<dbReference type="InterPro" id="IPR024616">
    <property type="entry name" value="Pherophorin"/>
</dbReference>
<dbReference type="InterPro" id="IPR001304">
    <property type="entry name" value="C-type_lectin-like"/>
</dbReference>
<organism evidence="4 5">
    <name type="scientific">Volvox africanus</name>
    <dbReference type="NCBI Taxonomy" id="51714"/>
    <lineage>
        <taxon>Eukaryota</taxon>
        <taxon>Viridiplantae</taxon>
        <taxon>Chlorophyta</taxon>
        <taxon>core chlorophytes</taxon>
        <taxon>Chlorophyceae</taxon>
        <taxon>CS clade</taxon>
        <taxon>Chlamydomonadales</taxon>
        <taxon>Volvocaceae</taxon>
        <taxon>Volvox</taxon>
    </lineage>
</organism>
<feature type="compositionally biased region" description="Pro residues" evidence="1">
    <location>
        <begin position="355"/>
        <end position="431"/>
    </location>
</feature>
<dbReference type="PRINTS" id="PR01217">
    <property type="entry name" value="PRICHEXTENSN"/>
</dbReference>
<feature type="domain" description="C-type lectin" evidence="3">
    <location>
        <begin position="454"/>
        <end position="571"/>
    </location>
</feature>
<dbReference type="Proteomes" id="UP000747399">
    <property type="component" value="Unassembled WGS sequence"/>
</dbReference>
<keyword evidence="5" id="KW-1185">Reference proteome</keyword>
<evidence type="ECO:0000313" key="4">
    <source>
        <dbReference type="EMBL" id="GIL54256.1"/>
    </source>
</evidence>
<evidence type="ECO:0000256" key="2">
    <source>
        <dbReference type="SAM" id="Phobius"/>
    </source>
</evidence>